<evidence type="ECO:0000256" key="1">
    <source>
        <dbReference type="SAM" id="MobiDB-lite"/>
    </source>
</evidence>
<dbReference type="EMBL" id="JBHTKK010000016">
    <property type="protein sequence ID" value="MFD1066976.1"/>
    <property type="molecule type" value="Genomic_DNA"/>
</dbReference>
<name>A0ABW3NH86_9BACI</name>
<dbReference type="RefSeq" id="WP_379592811.1">
    <property type="nucleotide sequence ID" value="NZ_JBHTKK010000016.1"/>
</dbReference>
<evidence type="ECO:0000313" key="2">
    <source>
        <dbReference type="EMBL" id="MFD1066976.1"/>
    </source>
</evidence>
<accession>A0ABW3NH86</accession>
<feature type="region of interest" description="Disordered" evidence="1">
    <location>
        <begin position="51"/>
        <end position="79"/>
    </location>
</feature>
<reference evidence="3" key="1">
    <citation type="journal article" date="2019" name="Int. J. Syst. Evol. Microbiol.">
        <title>The Global Catalogue of Microorganisms (GCM) 10K type strain sequencing project: providing services to taxonomists for standard genome sequencing and annotation.</title>
        <authorList>
            <consortium name="The Broad Institute Genomics Platform"/>
            <consortium name="The Broad Institute Genome Sequencing Center for Infectious Disease"/>
            <person name="Wu L."/>
            <person name="Ma J."/>
        </authorList>
    </citation>
    <scope>NUCLEOTIDE SEQUENCE [LARGE SCALE GENOMIC DNA]</scope>
    <source>
        <strain evidence="3">CCUG 56608</strain>
    </source>
</reference>
<sequence length="266" mass="31056">MLLQDKIKKLKQISYEEPQKVLSMYLNTDHRDPEQQGGAWRIELKNGLKELADATQESSSHEEKNQSKTIRQKVENEVNEREAEKGLYRGLVLFGTADEDLWFSQALHVPVKTEFHWENEPVLDQLKKLEKEYPYTGVIVIQQDEVTVLETELGTLVDQSHYTLDLNTNDWRQHEGPQGNDVRQGGAKKDEFKERVKEHQQRWFKALVAKLEKRAGQRDWEQIYLVGEKNEVEPLKSYFNKNIDKTVPRNLLNSDADKILADVLED</sequence>
<organism evidence="2 3">
    <name type="scientific">Oceanobacillus locisalsi</name>
    <dbReference type="NCBI Taxonomy" id="546107"/>
    <lineage>
        <taxon>Bacteria</taxon>
        <taxon>Bacillati</taxon>
        <taxon>Bacillota</taxon>
        <taxon>Bacilli</taxon>
        <taxon>Bacillales</taxon>
        <taxon>Bacillaceae</taxon>
        <taxon>Oceanobacillus</taxon>
    </lineage>
</organism>
<feature type="compositionally biased region" description="Basic and acidic residues" evidence="1">
    <location>
        <begin position="59"/>
        <end position="79"/>
    </location>
</feature>
<dbReference type="Proteomes" id="UP001597041">
    <property type="component" value="Unassembled WGS sequence"/>
</dbReference>
<evidence type="ECO:0000313" key="3">
    <source>
        <dbReference type="Proteomes" id="UP001597041"/>
    </source>
</evidence>
<keyword evidence="3" id="KW-1185">Reference proteome</keyword>
<protein>
    <submittedName>
        <fullName evidence="2">VLRF1 family aeRF1-type release factor</fullName>
    </submittedName>
</protein>
<comment type="caution">
    <text evidence="2">The sequence shown here is derived from an EMBL/GenBank/DDBJ whole genome shotgun (WGS) entry which is preliminary data.</text>
</comment>
<proteinExistence type="predicted"/>
<dbReference type="InterPro" id="IPR040983">
    <property type="entry name" value="Bact_RF_family5"/>
</dbReference>
<gene>
    <name evidence="2" type="ORF">ACFQ19_13180</name>
</gene>
<dbReference type="Pfam" id="PF18846">
    <property type="entry name" value="baeRF_family5"/>
    <property type="match status" value="1"/>
</dbReference>